<evidence type="ECO:0000313" key="1">
    <source>
        <dbReference type="EMBL" id="QOY90355.1"/>
    </source>
</evidence>
<sequence length="98" mass="10773">MTRVNPSSNSEWGDRCTRYNCFWAINNIFFSRVCSVLDPTDFYGKNGFNLGMNILGSVPNLSKPITRFTKAQGARDVLCGIDIIFSSTVAIATVIEAG</sequence>
<name>A0A7S7SNP8_PALFE</name>
<keyword evidence="2" id="KW-1185">Reference proteome</keyword>
<organism evidence="1 2">
    <name type="scientific">Paludibaculum fermentans</name>
    <dbReference type="NCBI Taxonomy" id="1473598"/>
    <lineage>
        <taxon>Bacteria</taxon>
        <taxon>Pseudomonadati</taxon>
        <taxon>Acidobacteriota</taxon>
        <taxon>Terriglobia</taxon>
        <taxon>Bryobacterales</taxon>
        <taxon>Bryobacteraceae</taxon>
        <taxon>Paludibaculum</taxon>
    </lineage>
</organism>
<proteinExistence type="predicted"/>
<dbReference type="RefSeq" id="WP_194452020.1">
    <property type="nucleotide sequence ID" value="NZ_CP063849.1"/>
</dbReference>
<evidence type="ECO:0000313" key="2">
    <source>
        <dbReference type="Proteomes" id="UP000593892"/>
    </source>
</evidence>
<protein>
    <submittedName>
        <fullName evidence="1">Uncharacterized protein</fullName>
    </submittedName>
</protein>
<dbReference type="AlphaFoldDB" id="A0A7S7SNP8"/>
<dbReference type="Proteomes" id="UP000593892">
    <property type="component" value="Chromosome"/>
</dbReference>
<dbReference type="EMBL" id="CP063849">
    <property type="protein sequence ID" value="QOY90355.1"/>
    <property type="molecule type" value="Genomic_DNA"/>
</dbReference>
<accession>A0A7S7SNP8</accession>
<reference evidence="1 2" key="1">
    <citation type="submission" date="2020-10" db="EMBL/GenBank/DDBJ databases">
        <title>Complete genome sequence of Paludibaculum fermentans P105T, a facultatively anaerobic acidobacterium capable of dissimilatory Fe(III) reduction.</title>
        <authorList>
            <person name="Dedysh S.N."/>
            <person name="Beletsky A.V."/>
            <person name="Kulichevskaya I.S."/>
            <person name="Mardanov A.V."/>
            <person name="Ravin N.V."/>
        </authorList>
    </citation>
    <scope>NUCLEOTIDE SEQUENCE [LARGE SCALE GENOMIC DNA]</scope>
    <source>
        <strain evidence="1 2">P105</strain>
    </source>
</reference>
<gene>
    <name evidence="1" type="ORF">IRI77_10485</name>
</gene>
<dbReference type="KEGG" id="pfer:IRI77_10485"/>